<dbReference type="InterPro" id="IPR036291">
    <property type="entry name" value="NAD(P)-bd_dom_sf"/>
</dbReference>
<dbReference type="STRING" id="1121326.CLMAG_23710"/>
<dbReference type="PANTHER" id="PTHR42760:SF133">
    <property type="entry name" value="3-OXOACYL-[ACYL-CARRIER-PROTEIN] REDUCTASE"/>
    <property type="match status" value="1"/>
</dbReference>
<dbReference type="OrthoDB" id="9803333at2"/>
<comment type="caution">
    <text evidence="4">The sequence shown here is derived from an EMBL/GenBank/DDBJ whole genome shotgun (WGS) entry which is preliminary data.</text>
</comment>
<dbReference type="InterPro" id="IPR057326">
    <property type="entry name" value="KR_dom"/>
</dbReference>
<dbReference type="PROSITE" id="PS00061">
    <property type="entry name" value="ADH_SHORT"/>
    <property type="match status" value="1"/>
</dbReference>
<dbReference type="GO" id="GO:0004316">
    <property type="term" value="F:3-oxoacyl-[acyl-carrier-protein] reductase (NADPH) activity"/>
    <property type="evidence" value="ECO:0007669"/>
    <property type="project" value="UniProtKB-EC"/>
</dbReference>
<dbReference type="PATRIC" id="fig|1121326.3.peg.2368"/>
<feature type="domain" description="Ketoreductase" evidence="3">
    <location>
        <begin position="6"/>
        <end position="185"/>
    </location>
</feature>
<dbReference type="Proteomes" id="UP000076603">
    <property type="component" value="Unassembled WGS sequence"/>
</dbReference>
<evidence type="ECO:0000313" key="4">
    <source>
        <dbReference type="EMBL" id="KZL92557.1"/>
    </source>
</evidence>
<dbReference type="InterPro" id="IPR020904">
    <property type="entry name" value="Sc_DH/Rdtase_CS"/>
</dbReference>
<gene>
    <name evidence="4" type="primary">fabG_2</name>
    <name evidence="4" type="ORF">CLMAG_23710</name>
</gene>
<organism evidence="4 5">
    <name type="scientific">Clostridium magnum DSM 2767</name>
    <dbReference type="NCBI Taxonomy" id="1121326"/>
    <lineage>
        <taxon>Bacteria</taxon>
        <taxon>Bacillati</taxon>
        <taxon>Bacillota</taxon>
        <taxon>Clostridia</taxon>
        <taxon>Eubacteriales</taxon>
        <taxon>Clostridiaceae</taxon>
        <taxon>Clostridium</taxon>
    </lineage>
</organism>
<keyword evidence="2 4" id="KW-0560">Oxidoreductase</keyword>
<dbReference type="EMBL" id="LWAE01000002">
    <property type="protein sequence ID" value="KZL92557.1"/>
    <property type="molecule type" value="Genomic_DNA"/>
</dbReference>
<dbReference type="EC" id="1.1.1.100" evidence="4"/>
<dbReference type="GO" id="GO:0048038">
    <property type="term" value="F:quinone binding"/>
    <property type="evidence" value="ECO:0007669"/>
    <property type="project" value="TreeGrafter"/>
</dbReference>
<dbReference type="GO" id="GO:0006633">
    <property type="term" value="P:fatty acid biosynthetic process"/>
    <property type="evidence" value="ECO:0007669"/>
    <property type="project" value="TreeGrafter"/>
</dbReference>
<dbReference type="PANTHER" id="PTHR42760">
    <property type="entry name" value="SHORT-CHAIN DEHYDROGENASES/REDUCTASES FAMILY MEMBER"/>
    <property type="match status" value="1"/>
</dbReference>
<reference evidence="4 5" key="1">
    <citation type="submission" date="2016-04" db="EMBL/GenBank/DDBJ databases">
        <title>Genome sequence of Clostridium magnum DSM 2767.</title>
        <authorList>
            <person name="Poehlein A."/>
            <person name="Uhlig R."/>
            <person name="Fischer R."/>
            <person name="Bahl H."/>
            <person name="Daniel R."/>
        </authorList>
    </citation>
    <scope>NUCLEOTIDE SEQUENCE [LARGE SCALE GENOMIC DNA]</scope>
    <source>
        <strain evidence="4 5">DSM 2767</strain>
    </source>
</reference>
<sequence length="248" mass="25922">MNFKGKNIIVTGGASGIGRAVVEGIVEGGGHAIIVDLNLDAAIRTKDEINGSAVSVYKVDLGNSDEIRRVFNQIAENFGQVHGLINNAGIVSTKPFVEVDQKEWDKVISVNLTGVYAAISTLFPYMQAQNYGRIVNVASVAAKCGGGLLGTSVYATSKAGVIGLTKAIAREGAKFGIACNAVCPSLTMTAMTKDMEESKKKKILSMIPLGRAASPKEIANVILFYASDLASFVTGEISDVDGGVTMDG</sequence>
<evidence type="ECO:0000259" key="3">
    <source>
        <dbReference type="SMART" id="SM00822"/>
    </source>
</evidence>
<dbReference type="AlphaFoldDB" id="A0A162TEW3"/>
<dbReference type="Pfam" id="PF13561">
    <property type="entry name" value="adh_short_C2"/>
    <property type="match status" value="1"/>
</dbReference>
<accession>A0A162TEW3</accession>
<dbReference type="FunFam" id="3.40.50.720:FF:000084">
    <property type="entry name" value="Short-chain dehydrogenase reductase"/>
    <property type="match status" value="1"/>
</dbReference>
<evidence type="ECO:0000256" key="2">
    <source>
        <dbReference type="ARBA" id="ARBA00023002"/>
    </source>
</evidence>
<dbReference type="SUPFAM" id="SSF51735">
    <property type="entry name" value="NAD(P)-binding Rossmann-fold domains"/>
    <property type="match status" value="1"/>
</dbReference>
<dbReference type="SMART" id="SM00822">
    <property type="entry name" value="PKS_KR"/>
    <property type="match status" value="1"/>
</dbReference>
<dbReference type="GO" id="GO:0008206">
    <property type="term" value="P:bile acid metabolic process"/>
    <property type="evidence" value="ECO:0007669"/>
    <property type="project" value="UniProtKB-ARBA"/>
</dbReference>
<evidence type="ECO:0000313" key="5">
    <source>
        <dbReference type="Proteomes" id="UP000076603"/>
    </source>
</evidence>
<evidence type="ECO:0000256" key="1">
    <source>
        <dbReference type="ARBA" id="ARBA00006484"/>
    </source>
</evidence>
<dbReference type="RefSeq" id="WP_066622118.1">
    <property type="nucleotide sequence ID" value="NZ_FQXL01000036.1"/>
</dbReference>
<protein>
    <submittedName>
        <fullName evidence="4">3-oxoacyl-[acyl-carrier-protein] reductase FabG</fullName>
        <ecNumber evidence="4">1.1.1.100</ecNumber>
    </submittedName>
</protein>
<dbReference type="PRINTS" id="PR00080">
    <property type="entry name" value="SDRFAMILY"/>
</dbReference>
<dbReference type="InterPro" id="IPR002347">
    <property type="entry name" value="SDR_fam"/>
</dbReference>
<name>A0A162TEW3_9CLOT</name>
<dbReference type="PRINTS" id="PR00081">
    <property type="entry name" value="GDHRDH"/>
</dbReference>
<comment type="similarity">
    <text evidence="1">Belongs to the short-chain dehydrogenases/reductases (SDR) family.</text>
</comment>
<dbReference type="Gene3D" id="3.40.50.720">
    <property type="entry name" value="NAD(P)-binding Rossmann-like Domain"/>
    <property type="match status" value="1"/>
</dbReference>
<proteinExistence type="inferred from homology"/>
<keyword evidence="5" id="KW-1185">Reference proteome</keyword>